<dbReference type="AlphaFoldDB" id="A0A4S9CTG2"/>
<accession>A0A4S9CTG2</accession>
<comment type="caution">
    <text evidence="1">The sequence shown here is derived from an EMBL/GenBank/DDBJ whole genome shotgun (WGS) entry which is preliminary data.</text>
</comment>
<protein>
    <submittedName>
        <fullName evidence="1">Uncharacterized protein</fullName>
    </submittedName>
</protein>
<organism evidence="1">
    <name type="scientific">Aureobasidium pullulans</name>
    <name type="common">Black yeast</name>
    <name type="synonym">Pullularia pullulans</name>
    <dbReference type="NCBI Taxonomy" id="5580"/>
    <lineage>
        <taxon>Eukaryota</taxon>
        <taxon>Fungi</taxon>
        <taxon>Dikarya</taxon>
        <taxon>Ascomycota</taxon>
        <taxon>Pezizomycotina</taxon>
        <taxon>Dothideomycetes</taxon>
        <taxon>Dothideomycetidae</taxon>
        <taxon>Dothideales</taxon>
        <taxon>Saccotheciaceae</taxon>
        <taxon>Aureobasidium</taxon>
    </lineage>
</organism>
<reference evidence="1" key="1">
    <citation type="submission" date="2018-10" db="EMBL/GenBank/DDBJ databases">
        <title>Fifty Aureobasidium pullulans genomes reveal a recombining polyextremotolerant generalist.</title>
        <authorList>
            <person name="Gostincar C."/>
            <person name="Turk M."/>
            <person name="Zajc J."/>
            <person name="Gunde-Cimerman N."/>
        </authorList>
    </citation>
    <scope>NUCLEOTIDE SEQUENCE [LARGE SCALE GENOMIC DNA]</scope>
    <source>
        <strain evidence="1">EXF-10085</strain>
    </source>
</reference>
<evidence type="ECO:0000313" key="1">
    <source>
        <dbReference type="EMBL" id="THX09674.1"/>
    </source>
</evidence>
<sequence length="149" mass="16846">MSRRGLMISEKRTSPLRRCSRFEWCSLFVGLRSGVRNIPGTEWISAGISFACTSVLCNEGNVIQKLLFFFAKIPLVFPVLYLASRYESRMLTRVLGFETSLCLVGLSHSKAPFTNRVFQSCSYARWAAHVVLTDPVRLVMLSSREGNML</sequence>
<gene>
    <name evidence="1" type="ORF">D6D13_05797</name>
</gene>
<dbReference type="EMBL" id="QZAS01000019">
    <property type="protein sequence ID" value="THX09674.1"/>
    <property type="molecule type" value="Genomic_DNA"/>
</dbReference>
<proteinExistence type="predicted"/>
<name>A0A4S9CTG2_AURPU</name>